<accession>B4LDY1</accession>
<evidence type="ECO:0000313" key="2">
    <source>
        <dbReference type="EMBL" id="EDW70024.1"/>
    </source>
</evidence>
<dbReference type="EMBL" id="CH940647">
    <property type="protein sequence ID" value="EDW70024.1"/>
    <property type="molecule type" value="Genomic_DNA"/>
</dbReference>
<dbReference type="KEGG" id="dvi:6622832"/>
<keyword evidence="3" id="KW-1185">Reference proteome</keyword>
<proteinExistence type="predicted"/>
<feature type="compositionally biased region" description="Low complexity" evidence="1">
    <location>
        <begin position="567"/>
        <end position="582"/>
    </location>
</feature>
<dbReference type="eggNOG" id="ENOG502QUJK">
    <property type="taxonomic scope" value="Eukaryota"/>
</dbReference>
<feature type="region of interest" description="Disordered" evidence="1">
    <location>
        <begin position="558"/>
        <end position="583"/>
    </location>
</feature>
<feature type="compositionally biased region" description="Polar residues" evidence="1">
    <location>
        <begin position="159"/>
        <end position="173"/>
    </location>
</feature>
<feature type="compositionally biased region" description="Polar residues" evidence="1">
    <location>
        <begin position="627"/>
        <end position="638"/>
    </location>
</feature>
<dbReference type="HOGENOM" id="CLU_466367_0_0_1"/>
<dbReference type="OrthoDB" id="6499155at2759"/>
<dbReference type="AlphaFoldDB" id="B4LDY1"/>
<organism evidence="2 3">
    <name type="scientific">Drosophila virilis</name>
    <name type="common">Fruit fly</name>
    <dbReference type="NCBI Taxonomy" id="7244"/>
    <lineage>
        <taxon>Eukaryota</taxon>
        <taxon>Metazoa</taxon>
        <taxon>Ecdysozoa</taxon>
        <taxon>Arthropoda</taxon>
        <taxon>Hexapoda</taxon>
        <taxon>Insecta</taxon>
        <taxon>Pterygota</taxon>
        <taxon>Neoptera</taxon>
        <taxon>Endopterygota</taxon>
        <taxon>Diptera</taxon>
        <taxon>Brachycera</taxon>
        <taxon>Muscomorpha</taxon>
        <taxon>Ephydroidea</taxon>
        <taxon>Drosophilidae</taxon>
        <taxon>Drosophila</taxon>
    </lineage>
</organism>
<dbReference type="Proteomes" id="UP000008792">
    <property type="component" value="Unassembled WGS sequence"/>
</dbReference>
<feature type="region of interest" description="Disordered" evidence="1">
    <location>
        <begin position="140"/>
        <end position="204"/>
    </location>
</feature>
<gene>
    <name evidence="2" type="primary">Dvir\GJ13564</name>
    <name evidence="2" type="ORF">Dvir_GJ13564</name>
</gene>
<dbReference type="OMA" id="YSSYDMP"/>
<dbReference type="InParanoid" id="B4LDY1"/>
<sequence length="638" mass="65286">MANGNGNNINTDDAAAAAAAAAATATAQEQQHLTGDGSGACGDVKLPASARASNVNDLVADLWLNGSASSSSRGDYTNIRATTGAAAATASAANATATTSATLSSNVGSSTSTSTFSFKHFLNSSGTIIAPSSTVTSLDPAVGPSSNSAGGCSNSNTSVTAPATSTSLQTSTGARPKVPQSASVSHMQPDLNGSAASKMKRSPRFSSFDSQASLAEYAACSGGTGTGGSSSSGTRLRPDLRLEVERSGVMLDCDDDYDHVGLAQVRNSRLYDERADDDIFPSAASNLHASASSSRYVPRSYSSYDMPPQAACAAASPRRRAALRPNRLVLASAAKMKLDLPLDASNVAGAASALPDFVQDHLPDAWCQEAHLSSPPNSPLGAAEAPSCSGAMGGGSLLLPAAVAAGLPSVSTLSAPGGEAAGSTGKMLPDFLSDGPILHSSQRLADVAIGLPSNSIDSPPQEADAGTSTLRQENERLQRELQETRVELNVQTRRAQEFEQQLLALADARRRETLAATAQIQTTQRLRRQVAQLEAELFELRGSTDPVSGGAAAAAAAGGASVMTPGSSHSSSSNTSRPSRTHQLSRDLLRAADNAEQNLRQLLAGVDNLRQMAASLEQPTAPAATPRSPNSDSYTDFN</sequence>
<dbReference type="FunCoup" id="B4LDY1">
    <property type="interactions" value="11"/>
</dbReference>
<feature type="region of interest" description="Disordered" evidence="1">
    <location>
        <begin position="613"/>
        <end position="638"/>
    </location>
</feature>
<feature type="region of interest" description="Disordered" evidence="1">
    <location>
        <begin position="452"/>
        <end position="471"/>
    </location>
</feature>
<reference evidence="2 3" key="1">
    <citation type="journal article" date="2007" name="Nature">
        <title>Evolution of genes and genomes on the Drosophila phylogeny.</title>
        <authorList>
            <consortium name="Drosophila 12 Genomes Consortium"/>
            <person name="Clark A.G."/>
            <person name="Eisen M.B."/>
            <person name="Smith D.R."/>
            <person name="Bergman C.M."/>
            <person name="Oliver B."/>
            <person name="Markow T.A."/>
            <person name="Kaufman T.C."/>
            <person name="Kellis M."/>
            <person name="Gelbart W."/>
            <person name="Iyer V.N."/>
            <person name="Pollard D.A."/>
            <person name="Sackton T.B."/>
            <person name="Larracuente A.M."/>
            <person name="Singh N.D."/>
            <person name="Abad J.P."/>
            <person name="Abt D.N."/>
            <person name="Adryan B."/>
            <person name="Aguade M."/>
            <person name="Akashi H."/>
            <person name="Anderson W.W."/>
            <person name="Aquadro C.F."/>
            <person name="Ardell D.H."/>
            <person name="Arguello R."/>
            <person name="Artieri C.G."/>
            <person name="Barbash D.A."/>
            <person name="Barker D."/>
            <person name="Barsanti P."/>
            <person name="Batterham P."/>
            <person name="Batzoglou S."/>
            <person name="Begun D."/>
            <person name="Bhutkar A."/>
            <person name="Blanco E."/>
            <person name="Bosak S.A."/>
            <person name="Bradley R.K."/>
            <person name="Brand A.D."/>
            <person name="Brent M.R."/>
            <person name="Brooks A.N."/>
            <person name="Brown R.H."/>
            <person name="Butlin R.K."/>
            <person name="Caggese C."/>
            <person name="Calvi B.R."/>
            <person name="Bernardo de Carvalho A."/>
            <person name="Caspi A."/>
            <person name="Castrezana S."/>
            <person name="Celniker S.E."/>
            <person name="Chang J.L."/>
            <person name="Chapple C."/>
            <person name="Chatterji S."/>
            <person name="Chinwalla A."/>
            <person name="Civetta A."/>
            <person name="Clifton S.W."/>
            <person name="Comeron J.M."/>
            <person name="Costello J.C."/>
            <person name="Coyne J.A."/>
            <person name="Daub J."/>
            <person name="David R.G."/>
            <person name="Delcher A.L."/>
            <person name="Delehaunty K."/>
            <person name="Do C.B."/>
            <person name="Ebling H."/>
            <person name="Edwards K."/>
            <person name="Eickbush T."/>
            <person name="Evans J.D."/>
            <person name="Filipski A."/>
            <person name="Findeiss S."/>
            <person name="Freyhult E."/>
            <person name="Fulton L."/>
            <person name="Fulton R."/>
            <person name="Garcia A.C."/>
            <person name="Gardiner A."/>
            <person name="Garfield D.A."/>
            <person name="Garvin B.E."/>
            <person name="Gibson G."/>
            <person name="Gilbert D."/>
            <person name="Gnerre S."/>
            <person name="Godfrey J."/>
            <person name="Good R."/>
            <person name="Gotea V."/>
            <person name="Gravely B."/>
            <person name="Greenberg A.J."/>
            <person name="Griffiths-Jones S."/>
            <person name="Gross S."/>
            <person name="Guigo R."/>
            <person name="Gustafson E.A."/>
            <person name="Haerty W."/>
            <person name="Hahn M.W."/>
            <person name="Halligan D.L."/>
            <person name="Halpern A.L."/>
            <person name="Halter G.M."/>
            <person name="Han M.V."/>
            <person name="Heger A."/>
            <person name="Hillier L."/>
            <person name="Hinrichs A.S."/>
            <person name="Holmes I."/>
            <person name="Hoskins R.A."/>
            <person name="Hubisz M.J."/>
            <person name="Hultmark D."/>
            <person name="Huntley M.A."/>
            <person name="Jaffe D.B."/>
            <person name="Jagadeeshan S."/>
            <person name="Jeck W.R."/>
            <person name="Johnson J."/>
            <person name="Jones C.D."/>
            <person name="Jordan W.C."/>
            <person name="Karpen G.H."/>
            <person name="Kataoka E."/>
            <person name="Keightley P.D."/>
            <person name="Kheradpour P."/>
            <person name="Kirkness E.F."/>
            <person name="Koerich L.B."/>
            <person name="Kristiansen K."/>
            <person name="Kudrna D."/>
            <person name="Kulathinal R.J."/>
            <person name="Kumar S."/>
            <person name="Kwok R."/>
            <person name="Lander E."/>
            <person name="Langley C.H."/>
            <person name="Lapoint R."/>
            <person name="Lazzaro B.P."/>
            <person name="Lee S.J."/>
            <person name="Levesque L."/>
            <person name="Li R."/>
            <person name="Lin C.F."/>
            <person name="Lin M.F."/>
            <person name="Lindblad-Toh K."/>
            <person name="Llopart A."/>
            <person name="Long M."/>
            <person name="Low L."/>
            <person name="Lozovsky E."/>
            <person name="Lu J."/>
            <person name="Luo M."/>
            <person name="Machado C.A."/>
            <person name="Makalowski W."/>
            <person name="Marzo M."/>
            <person name="Matsuda M."/>
            <person name="Matzkin L."/>
            <person name="McAllister B."/>
            <person name="McBride C.S."/>
            <person name="McKernan B."/>
            <person name="McKernan K."/>
            <person name="Mendez-Lago M."/>
            <person name="Minx P."/>
            <person name="Mollenhauer M.U."/>
            <person name="Montooth K."/>
            <person name="Mount S.M."/>
            <person name="Mu X."/>
            <person name="Myers E."/>
            <person name="Negre B."/>
            <person name="Newfeld S."/>
            <person name="Nielsen R."/>
            <person name="Noor M.A."/>
            <person name="O'Grady P."/>
            <person name="Pachter L."/>
            <person name="Papaceit M."/>
            <person name="Parisi M.J."/>
            <person name="Parisi M."/>
            <person name="Parts L."/>
            <person name="Pedersen J.S."/>
            <person name="Pesole G."/>
            <person name="Phillippy A.M."/>
            <person name="Ponting C.P."/>
            <person name="Pop M."/>
            <person name="Porcelli D."/>
            <person name="Powell J.R."/>
            <person name="Prohaska S."/>
            <person name="Pruitt K."/>
            <person name="Puig M."/>
            <person name="Quesneville H."/>
            <person name="Ram K.R."/>
            <person name="Rand D."/>
            <person name="Rasmussen M.D."/>
            <person name="Reed L.K."/>
            <person name="Reenan R."/>
            <person name="Reily A."/>
            <person name="Remington K.A."/>
            <person name="Rieger T.T."/>
            <person name="Ritchie M.G."/>
            <person name="Robin C."/>
            <person name="Rogers Y.H."/>
            <person name="Rohde C."/>
            <person name="Rozas J."/>
            <person name="Rubenfield M.J."/>
            <person name="Ruiz A."/>
            <person name="Russo S."/>
            <person name="Salzberg S.L."/>
            <person name="Sanchez-Gracia A."/>
            <person name="Saranga D.J."/>
            <person name="Sato H."/>
            <person name="Schaeffer S.W."/>
            <person name="Schatz M.C."/>
            <person name="Schlenke T."/>
            <person name="Schwartz R."/>
            <person name="Segarra C."/>
            <person name="Singh R.S."/>
            <person name="Sirot L."/>
            <person name="Sirota M."/>
            <person name="Sisneros N.B."/>
            <person name="Smith C.D."/>
            <person name="Smith T.F."/>
            <person name="Spieth J."/>
            <person name="Stage D.E."/>
            <person name="Stark A."/>
            <person name="Stephan W."/>
            <person name="Strausberg R.L."/>
            <person name="Strempel S."/>
            <person name="Sturgill D."/>
            <person name="Sutton G."/>
            <person name="Sutton G.G."/>
            <person name="Tao W."/>
            <person name="Teichmann S."/>
            <person name="Tobari Y.N."/>
            <person name="Tomimura Y."/>
            <person name="Tsolas J.M."/>
            <person name="Valente V.L."/>
            <person name="Venter E."/>
            <person name="Venter J.C."/>
            <person name="Vicario S."/>
            <person name="Vieira F.G."/>
            <person name="Vilella A.J."/>
            <person name="Villasante A."/>
            <person name="Walenz B."/>
            <person name="Wang J."/>
            <person name="Wasserman M."/>
            <person name="Watts T."/>
            <person name="Wilson D."/>
            <person name="Wilson R.K."/>
            <person name="Wing R.A."/>
            <person name="Wolfner M.F."/>
            <person name="Wong A."/>
            <person name="Wong G.K."/>
            <person name="Wu C.I."/>
            <person name="Wu G."/>
            <person name="Yamamoto D."/>
            <person name="Yang H.P."/>
            <person name="Yang S.P."/>
            <person name="Yorke J.A."/>
            <person name="Yoshida K."/>
            <person name="Zdobnov E."/>
            <person name="Zhang P."/>
            <person name="Zhang Y."/>
            <person name="Zimin A.V."/>
            <person name="Baldwin J."/>
            <person name="Abdouelleil A."/>
            <person name="Abdulkadir J."/>
            <person name="Abebe A."/>
            <person name="Abera B."/>
            <person name="Abreu J."/>
            <person name="Acer S.C."/>
            <person name="Aftuck L."/>
            <person name="Alexander A."/>
            <person name="An P."/>
            <person name="Anderson E."/>
            <person name="Anderson S."/>
            <person name="Arachi H."/>
            <person name="Azer M."/>
            <person name="Bachantsang P."/>
            <person name="Barry A."/>
            <person name="Bayul T."/>
            <person name="Berlin A."/>
            <person name="Bessette D."/>
            <person name="Bloom T."/>
            <person name="Blye J."/>
            <person name="Boguslavskiy L."/>
            <person name="Bonnet C."/>
            <person name="Boukhgalter B."/>
            <person name="Bourzgui I."/>
            <person name="Brown A."/>
            <person name="Cahill P."/>
            <person name="Channer S."/>
            <person name="Cheshatsang Y."/>
            <person name="Chuda L."/>
            <person name="Citroen M."/>
            <person name="Collymore A."/>
            <person name="Cooke P."/>
            <person name="Costello M."/>
            <person name="D'Aco K."/>
            <person name="Daza R."/>
            <person name="De Haan G."/>
            <person name="DeGray S."/>
            <person name="DeMaso C."/>
            <person name="Dhargay N."/>
            <person name="Dooley K."/>
            <person name="Dooley E."/>
            <person name="Doricent M."/>
            <person name="Dorje P."/>
            <person name="Dorjee K."/>
            <person name="Dupes A."/>
            <person name="Elong R."/>
            <person name="Falk J."/>
            <person name="Farina A."/>
            <person name="Faro S."/>
            <person name="Ferguson D."/>
            <person name="Fisher S."/>
            <person name="Foley C.D."/>
            <person name="Franke A."/>
            <person name="Friedrich D."/>
            <person name="Gadbois L."/>
            <person name="Gearin G."/>
            <person name="Gearin C.R."/>
            <person name="Giannoukos G."/>
            <person name="Goode T."/>
            <person name="Graham J."/>
            <person name="Grandbois E."/>
            <person name="Grewal S."/>
            <person name="Gyaltsen K."/>
            <person name="Hafez N."/>
            <person name="Hagos B."/>
            <person name="Hall J."/>
            <person name="Henson C."/>
            <person name="Hollinger A."/>
            <person name="Honan T."/>
            <person name="Huard M.D."/>
            <person name="Hughes L."/>
            <person name="Hurhula B."/>
            <person name="Husby M.E."/>
            <person name="Kamat A."/>
            <person name="Kanga B."/>
            <person name="Kashin S."/>
            <person name="Khazanovich D."/>
            <person name="Kisner P."/>
            <person name="Lance K."/>
            <person name="Lara M."/>
            <person name="Lee W."/>
            <person name="Lennon N."/>
            <person name="Letendre F."/>
            <person name="LeVine R."/>
            <person name="Lipovsky A."/>
            <person name="Liu X."/>
            <person name="Liu J."/>
            <person name="Liu S."/>
            <person name="Lokyitsang T."/>
            <person name="Lokyitsang Y."/>
            <person name="Lubonja R."/>
            <person name="Lui A."/>
            <person name="MacDonald P."/>
            <person name="Magnisalis V."/>
            <person name="Maru K."/>
            <person name="Matthews C."/>
            <person name="McCusker W."/>
            <person name="McDonough S."/>
            <person name="Mehta T."/>
            <person name="Meldrim J."/>
            <person name="Meneus L."/>
            <person name="Mihai O."/>
            <person name="Mihalev A."/>
            <person name="Mihova T."/>
            <person name="Mittelman R."/>
            <person name="Mlenga V."/>
            <person name="Montmayeur A."/>
            <person name="Mulrain L."/>
            <person name="Navidi A."/>
            <person name="Naylor J."/>
            <person name="Negash T."/>
            <person name="Nguyen T."/>
            <person name="Nguyen N."/>
            <person name="Nicol R."/>
            <person name="Norbu C."/>
            <person name="Norbu N."/>
            <person name="Novod N."/>
            <person name="O'Neill B."/>
            <person name="Osman S."/>
            <person name="Markiewicz E."/>
            <person name="Oyono O.L."/>
            <person name="Patti C."/>
            <person name="Phunkhang P."/>
            <person name="Pierre F."/>
            <person name="Priest M."/>
            <person name="Raghuraman S."/>
            <person name="Rege F."/>
            <person name="Reyes R."/>
            <person name="Rise C."/>
            <person name="Rogov P."/>
            <person name="Ross K."/>
            <person name="Ryan E."/>
            <person name="Settipalli S."/>
            <person name="Shea T."/>
            <person name="Sherpa N."/>
            <person name="Shi L."/>
            <person name="Shih D."/>
            <person name="Sparrow T."/>
            <person name="Spaulding J."/>
            <person name="Stalker J."/>
            <person name="Stange-Thomann N."/>
            <person name="Stavropoulos S."/>
            <person name="Stone C."/>
            <person name="Strader C."/>
            <person name="Tesfaye S."/>
            <person name="Thomson T."/>
            <person name="Thoulutsang Y."/>
            <person name="Thoulutsang D."/>
            <person name="Topham K."/>
            <person name="Topping I."/>
            <person name="Tsamla T."/>
            <person name="Vassiliev H."/>
            <person name="Vo A."/>
            <person name="Wangchuk T."/>
            <person name="Wangdi T."/>
            <person name="Weiand M."/>
            <person name="Wilkinson J."/>
            <person name="Wilson A."/>
            <person name="Yadav S."/>
            <person name="Young G."/>
            <person name="Yu Q."/>
            <person name="Zembek L."/>
            <person name="Zhong D."/>
            <person name="Zimmer A."/>
            <person name="Zwirko Z."/>
            <person name="Jaffe D.B."/>
            <person name="Alvarez P."/>
            <person name="Brockman W."/>
            <person name="Butler J."/>
            <person name="Chin C."/>
            <person name="Gnerre S."/>
            <person name="Grabherr M."/>
            <person name="Kleber M."/>
            <person name="Mauceli E."/>
            <person name="MacCallum I."/>
        </authorList>
    </citation>
    <scope>NUCLEOTIDE SEQUENCE [LARGE SCALE GENOMIC DNA]</scope>
    <source>
        <strain evidence="3">Tucson 15010-1051.87</strain>
    </source>
</reference>
<dbReference type="SMR" id="B4LDY1"/>
<evidence type="ECO:0008006" key="4">
    <source>
        <dbReference type="Google" id="ProtNLM"/>
    </source>
</evidence>
<evidence type="ECO:0000256" key="1">
    <source>
        <dbReference type="SAM" id="MobiDB-lite"/>
    </source>
</evidence>
<dbReference type="STRING" id="7244.B4LDY1"/>
<name>B4LDY1_DROVI</name>
<protein>
    <recommendedName>
        <fullName evidence="4">Endosome-associated-trafficking regulator 1</fullName>
    </recommendedName>
</protein>
<evidence type="ECO:0000313" key="3">
    <source>
        <dbReference type="Proteomes" id="UP000008792"/>
    </source>
</evidence>
<dbReference type="PhylomeDB" id="B4LDY1"/>
<feature type="compositionally biased region" description="Low complexity" evidence="1">
    <location>
        <begin position="143"/>
        <end position="158"/>
    </location>
</feature>